<gene>
    <name evidence="2" type="ORF">IQ247_20035</name>
</gene>
<evidence type="ECO:0000313" key="3">
    <source>
        <dbReference type="Proteomes" id="UP000620559"/>
    </source>
</evidence>
<dbReference type="Proteomes" id="UP000620559">
    <property type="component" value="Unassembled WGS sequence"/>
</dbReference>
<dbReference type="RefSeq" id="WP_193922901.1">
    <property type="nucleotide sequence ID" value="NZ_JADEWL010000077.1"/>
</dbReference>
<keyword evidence="1" id="KW-1133">Transmembrane helix</keyword>
<organism evidence="2 3">
    <name type="scientific">Plectonema cf. radiosum LEGE 06105</name>
    <dbReference type="NCBI Taxonomy" id="945769"/>
    <lineage>
        <taxon>Bacteria</taxon>
        <taxon>Bacillati</taxon>
        <taxon>Cyanobacteriota</taxon>
        <taxon>Cyanophyceae</taxon>
        <taxon>Oscillatoriophycideae</taxon>
        <taxon>Oscillatoriales</taxon>
        <taxon>Microcoleaceae</taxon>
        <taxon>Plectonema</taxon>
    </lineage>
</organism>
<keyword evidence="1" id="KW-0812">Transmembrane</keyword>
<comment type="caution">
    <text evidence="2">The sequence shown here is derived from an EMBL/GenBank/DDBJ whole genome shotgun (WGS) entry which is preliminary data.</text>
</comment>
<dbReference type="AlphaFoldDB" id="A0A8J7JUE1"/>
<reference evidence="2" key="1">
    <citation type="submission" date="2020-10" db="EMBL/GenBank/DDBJ databases">
        <authorList>
            <person name="Castelo-Branco R."/>
            <person name="Eusebio N."/>
            <person name="Adriana R."/>
            <person name="Vieira A."/>
            <person name="Brugerolle De Fraissinette N."/>
            <person name="Rezende De Castro R."/>
            <person name="Schneider M.P."/>
            <person name="Vasconcelos V."/>
            <person name="Leao P.N."/>
        </authorList>
    </citation>
    <scope>NUCLEOTIDE SEQUENCE</scope>
    <source>
        <strain evidence="2">LEGE 06105</strain>
    </source>
</reference>
<feature type="transmembrane region" description="Helical" evidence="1">
    <location>
        <begin position="12"/>
        <end position="31"/>
    </location>
</feature>
<sequence length="52" mass="5735">MMSTSDKKKIVIAIAVGLNFVIGIGIGVYLYDVTNESNLNQSDRTSFGRFHI</sequence>
<keyword evidence="3" id="KW-1185">Reference proteome</keyword>
<name>A0A8J7JUE1_9CYAN</name>
<evidence type="ECO:0000313" key="2">
    <source>
        <dbReference type="EMBL" id="MBE9214934.1"/>
    </source>
</evidence>
<protein>
    <submittedName>
        <fullName evidence="2">Uncharacterized protein</fullName>
    </submittedName>
</protein>
<evidence type="ECO:0000256" key="1">
    <source>
        <dbReference type="SAM" id="Phobius"/>
    </source>
</evidence>
<accession>A0A8J7JUE1</accession>
<dbReference type="EMBL" id="JADEWL010000077">
    <property type="protein sequence ID" value="MBE9214934.1"/>
    <property type="molecule type" value="Genomic_DNA"/>
</dbReference>
<keyword evidence="1" id="KW-0472">Membrane</keyword>
<proteinExistence type="predicted"/>